<dbReference type="AlphaFoldDB" id="A0A1I7WV93"/>
<feature type="compositionally biased region" description="Low complexity" evidence="5">
    <location>
        <begin position="403"/>
        <end position="412"/>
    </location>
</feature>
<evidence type="ECO:0000256" key="3">
    <source>
        <dbReference type="ARBA" id="ARBA00023038"/>
    </source>
</evidence>
<evidence type="ECO:0000256" key="4">
    <source>
        <dbReference type="PROSITE-ProRule" id="PRU00125"/>
    </source>
</evidence>
<dbReference type="SMART" id="SM00132">
    <property type="entry name" value="LIM"/>
    <property type="match status" value="1"/>
</dbReference>
<evidence type="ECO:0000313" key="8">
    <source>
        <dbReference type="Proteomes" id="UP000095283"/>
    </source>
</evidence>
<dbReference type="GO" id="GO:0046872">
    <property type="term" value="F:metal ion binding"/>
    <property type="evidence" value="ECO:0007669"/>
    <property type="project" value="UniProtKB-KW"/>
</dbReference>
<feature type="domain" description="LIM zinc-binding" evidence="7">
    <location>
        <begin position="124"/>
        <end position="197"/>
    </location>
</feature>
<keyword evidence="1 4" id="KW-0479">Metal-binding</keyword>
<evidence type="ECO:0000256" key="1">
    <source>
        <dbReference type="ARBA" id="ARBA00022723"/>
    </source>
</evidence>
<evidence type="ECO:0000256" key="2">
    <source>
        <dbReference type="ARBA" id="ARBA00022833"/>
    </source>
</evidence>
<keyword evidence="3 4" id="KW-0440">LIM domain</keyword>
<feature type="region of interest" description="Disordered" evidence="5">
    <location>
        <begin position="390"/>
        <end position="418"/>
    </location>
</feature>
<feature type="compositionally biased region" description="Polar residues" evidence="5">
    <location>
        <begin position="391"/>
        <end position="402"/>
    </location>
</feature>
<feature type="transmembrane region" description="Helical" evidence="6">
    <location>
        <begin position="309"/>
        <end position="332"/>
    </location>
</feature>
<keyword evidence="8" id="KW-1185">Reference proteome</keyword>
<dbReference type="PROSITE" id="PS50023">
    <property type="entry name" value="LIM_DOMAIN_2"/>
    <property type="match status" value="1"/>
</dbReference>
<reference evidence="9" key="1">
    <citation type="submission" date="2016-11" db="UniProtKB">
        <authorList>
            <consortium name="WormBaseParasite"/>
        </authorList>
    </citation>
    <scope>IDENTIFICATION</scope>
</reference>
<organism evidence="8 9">
    <name type="scientific">Heterorhabditis bacteriophora</name>
    <name type="common">Entomopathogenic nematode worm</name>
    <dbReference type="NCBI Taxonomy" id="37862"/>
    <lineage>
        <taxon>Eukaryota</taxon>
        <taxon>Metazoa</taxon>
        <taxon>Ecdysozoa</taxon>
        <taxon>Nematoda</taxon>
        <taxon>Chromadorea</taxon>
        <taxon>Rhabditida</taxon>
        <taxon>Rhabditina</taxon>
        <taxon>Rhabditomorpha</taxon>
        <taxon>Strongyloidea</taxon>
        <taxon>Heterorhabditidae</taxon>
        <taxon>Heterorhabditis</taxon>
    </lineage>
</organism>
<protein>
    <submittedName>
        <fullName evidence="9">LIM zinc-binding domain-containing protein</fullName>
    </submittedName>
</protein>
<dbReference type="InterPro" id="IPR001781">
    <property type="entry name" value="Znf_LIM"/>
</dbReference>
<evidence type="ECO:0000259" key="7">
    <source>
        <dbReference type="PROSITE" id="PS50023"/>
    </source>
</evidence>
<evidence type="ECO:0000256" key="5">
    <source>
        <dbReference type="SAM" id="MobiDB-lite"/>
    </source>
</evidence>
<feature type="transmembrane region" description="Helical" evidence="6">
    <location>
        <begin position="219"/>
        <end position="238"/>
    </location>
</feature>
<sequence>MNKNNIVEMEKKLEQTGMGILYNRKDHLSSQDEKIIRMNAADARKEAESGFTKEAEVQRFKEYDEKIRRSDNAMKKRELAGVDPFCKWKAPHPVEPIAPVQPKQHVSMSLVDSSCDSVNPRRQENCHLCSKSVKSQVVYLAERMQVESMYIHKNCFRCAYCGQPLRLGEYGKDKDLEYHYSKNKEICETLIQEKNLLSAETMISTQTPTSNLSTKKIRYHVFVFFKAFAIIKLLFFFIDLTSVDDVKERSESVEMDDEESLTDDDDAQLEEDDLEELERTVLQIADENPEKPFTDAQVNYIALHSNNFLLVYLISLIRYFLTLSCIINKGYLALMQYEKNRFSVKLTLQNPSISRSETPVNPEKVHCESRKETNILGNAFRRLKMKRGETTSEPQLLSTQGMSSFSPPQSSSVTISTDNREVPCAAVAPSPRIHSVNNKNIRLFQKKAEKIRRYIHNCFRCQLHPSNC</sequence>
<evidence type="ECO:0000256" key="6">
    <source>
        <dbReference type="SAM" id="Phobius"/>
    </source>
</evidence>
<keyword evidence="6" id="KW-0812">Transmembrane</keyword>
<accession>A0A1I7WV93</accession>
<keyword evidence="2 4" id="KW-0862">Zinc</keyword>
<keyword evidence="6" id="KW-0472">Membrane</keyword>
<dbReference type="WBParaSite" id="Hba_09068">
    <property type="protein sequence ID" value="Hba_09068"/>
    <property type="gene ID" value="Hba_09068"/>
</dbReference>
<proteinExistence type="predicted"/>
<dbReference type="Proteomes" id="UP000095283">
    <property type="component" value="Unplaced"/>
</dbReference>
<keyword evidence="6" id="KW-1133">Transmembrane helix</keyword>
<name>A0A1I7WV93_HETBA</name>
<dbReference type="Gene3D" id="2.10.110.10">
    <property type="entry name" value="Cysteine Rich Protein"/>
    <property type="match status" value="1"/>
</dbReference>
<evidence type="ECO:0000313" key="9">
    <source>
        <dbReference type="WBParaSite" id="Hba_09068"/>
    </source>
</evidence>